<dbReference type="Pfam" id="PF15604">
    <property type="entry name" value="Ntox15"/>
    <property type="match status" value="1"/>
</dbReference>
<feature type="compositionally biased region" description="Low complexity" evidence="1">
    <location>
        <begin position="326"/>
        <end position="339"/>
    </location>
</feature>
<evidence type="ECO:0000313" key="4">
    <source>
        <dbReference type="Proteomes" id="UP000273001"/>
    </source>
</evidence>
<accession>A0ABM6Z2C9</accession>
<gene>
    <name evidence="3" type="ORF">D5R93_04025</name>
</gene>
<feature type="compositionally biased region" description="Low complexity" evidence="1">
    <location>
        <begin position="367"/>
        <end position="388"/>
    </location>
</feature>
<dbReference type="InterPro" id="IPR028949">
    <property type="entry name" value="Ntox15"/>
</dbReference>
<feature type="compositionally biased region" description="Pro residues" evidence="1">
    <location>
        <begin position="408"/>
        <end position="427"/>
    </location>
</feature>
<keyword evidence="4" id="KW-1185">Reference proteome</keyword>
<proteinExistence type="predicted"/>
<evidence type="ECO:0000313" key="3">
    <source>
        <dbReference type="EMBL" id="AYD89435.1"/>
    </source>
</evidence>
<name>A0ABM6Z2C9_9ACTO</name>
<feature type="compositionally biased region" description="Low complexity" evidence="1">
    <location>
        <begin position="245"/>
        <end position="270"/>
    </location>
</feature>
<organism evidence="3 4">
    <name type="scientific">Actinomyces lilanjuaniae</name>
    <dbReference type="NCBI Taxonomy" id="2321394"/>
    <lineage>
        <taxon>Bacteria</taxon>
        <taxon>Bacillati</taxon>
        <taxon>Actinomycetota</taxon>
        <taxon>Actinomycetes</taxon>
        <taxon>Actinomycetales</taxon>
        <taxon>Actinomycetaceae</taxon>
        <taxon>Actinomyces</taxon>
    </lineage>
</organism>
<feature type="region of interest" description="Disordered" evidence="1">
    <location>
        <begin position="128"/>
        <end position="152"/>
    </location>
</feature>
<feature type="domain" description="Novel toxin 15" evidence="2">
    <location>
        <begin position="40"/>
        <end position="168"/>
    </location>
</feature>
<dbReference type="Proteomes" id="UP000273001">
    <property type="component" value="Chromosome"/>
</dbReference>
<evidence type="ECO:0000259" key="2">
    <source>
        <dbReference type="Pfam" id="PF15604"/>
    </source>
</evidence>
<feature type="compositionally biased region" description="Low complexity" evidence="1">
    <location>
        <begin position="300"/>
        <end position="309"/>
    </location>
</feature>
<sequence length="434" mass="46497">MLVWEGSVAAPDSPLAWHSATPVEVFFHTGHQPATQELASEFTRQLDRQLSALSLLSVERLLEGIRTYRAQGRQPTSKATRNRRKEFMKEVVGDLRDVHQFSREDARAATRDVDRALVVLHESDQLLAGPGGPATTAEGWPSLGHGAVNSSIGGQQPPVSAVLEQAALQVPPQQRARVRLLVRAVLADSPDLAQDLRHGQTVLEPRTQAQVSATSPRGPPWTPAHVAATLAAGHPPWHPPPAQEQGHGQTRQDTRGQQPGQDQPGAPTGADPARTTSLREASFPHPPTAAVRVPPPQTGQPPQTDRPGQPSRPLTREEVLARITARVQQPSQPRTTRQPRAAREAPAGTGPARTASLREASFPHPPTTAARTPPAQAQPQTGPATGQPSRAGRPGHKITPRRSWPTSRPEPPRGPSSPPPHARPPPETADATEA</sequence>
<evidence type="ECO:0000256" key="1">
    <source>
        <dbReference type="SAM" id="MobiDB-lite"/>
    </source>
</evidence>
<feature type="region of interest" description="Disordered" evidence="1">
    <location>
        <begin position="203"/>
        <end position="434"/>
    </location>
</feature>
<dbReference type="EMBL" id="CP032514">
    <property type="protein sequence ID" value="AYD89435.1"/>
    <property type="molecule type" value="Genomic_DNA"/>
</dbReference>
<reference evidence="3 4" key="1">
    <citation type="submission" date="2018-09" db="EMBL/GenBank/DDBJ databases">
        <authorList>
            <person name="Li J."/>
        </authorList>
    </citation>
    <scope>NUCLEOTIDE SEQUENCE [LARGE SCALE GENOMIC DNA]</scope>
    <source>
        <strain evidence="3 4">2129</strain>
    </source>
</reference>
<protein>
    <recommendedName>
        <fullName evidence="2">Novel toxin 15 domain-containing protein</fullName>
    </recommendedName>
</protein>